<dbReference type="AlphaFoldDB" id="L7CLS2"/>
<feature type="transmembrane region" description="Helical" evidence="1">
    <location>
        <begin position="21"/>
        <end position="43"/>
    </location>
</feature>
<dbReference type="EMBL" id="AMWG01000020">
    <property type="protein sequence ID" value="ELP35249.1"/>
    <property type="molecule type" value="Genomic_DNA"/>
</dbReference>
<dbReference type="PATRIC" id="fig|993516.3.peg.970"/>
<name>L7CLS2_RHOBT</name>
<keyword evidence="1" id="KW-0472">Membrane</keyword>
<protein>
    <submittedName>
        <fullName evidence="2">Uncharacterized protein</fullName>
    </submittedName>
</protein>
<sequence>MSSISELPRGRQRKWLGSLQKAAIGFLVVAIAIAVSLLIVVAIRQGIAKTRVADMKQEIRRAGLPIDPVSLETYREQLAAADRTEAWGDVISQFRTDSGYPDQAAGVPRVDAKARCQPMWAGQPWGERENVQRFLQETATLRRDLAEVLDAAGPIYTPMTYEGIDTMPPAADVAREIASILALENLAAIDRGDIDASEQSVKQLFALSRTMQSELMVLPQLIRLGVVNIALEELRRVTQLGQWRPDQIDQLLTDLDRTLAWDQAFRHAMIGERVVAVSIYDDGTLPSGTVRTLLGLAGPRDQLETLSWYERFLALPTNDPVTFLRAAAEADADMESTLGSANIWRRVETMTTGVTMPALKAIAMTVIRTEENLRLARLALVCQRFEIDRGRWPASHEEAFQFAQEELSLPRESIVGIGPQPFGVEADGSRLVLWGRRIEGYNVELPKQPPESYWPDTWRDLPPRQPSDSAVHDAEADVAVNESDESTFDLEMNRVDDTMSMFSEDDSTTVPDELRDPNVDPLDRHLQLIFHRDQPSESYYKWVLQPSK</sequence>
<dbReference type="RefSeq" id="WP_007336217.1">
    <property type="nucleotide sequence ID" value="NZ_AMWG01000020.1"/>
</dbReference>
<evidence type="ECO:0000256" key="1">
    <source>
        <dbReference type="SAM" id="Phobius"/>
    </source>
</evidence>
<reference evidence="2 3" key="1">
    <citation type="journal article" date="2013" name="Mar. Genomics">
        <title>Expression of sulfatases in Rhodopirellula baltica and the diversity of sulfatases in the genus Rhodopirellula.</title>
        <authorList>
            <person name="Wegner C.E."/>
            <person name="Richter-Heitmann T."/>
            <person name="Klindworth A."/>
            <person name="Klockow C."/>
            <person name="Richter M."/>
            <person name="Achstetter T."/>
            <person name="Glockner F.O."/>
            <person name="Harder J."/>
        </authorList>
    </citation>
    <scope>NUCLEOTIDE SEQUENCE [LARGE SCALE GENOMIC DNA]</scope>
    <source>
        <strain evidence="2 3">SWK14</strain>
    </source>
</reference>
<gene>
    <name evidence="2" type="ORF">RBSWK_00917</name>
</gene>
<keyword evidence="1" id="KW-1133">Transmembrane helix</keyword>
<dbReference type="Proteomes" id="UP000010959">
    <property type="component" value="Unassembled WGS sequence"/>
</dbReference>
<evidence type="ECO:0000313" key="3">
    <source>
        <dbReference type="Proteomes" id="UP000010959"/>
    </source>
</evidence>
<comment type="caution">
    <text evidence="2">The sequence shown here is derived from an EMBL/GenBank/DDBJ whole genome shotgun (WGS) entry which is preliminary data.</text>
</comment>
<organism evidence="2 3">
    <name type="scientific">Rhodopirellula baltica SWK14</name>
    <dbReference type="NCBI Taxonomy" id="993516"/>
    <lineage>
        <taxon>Bacteria</taxon>
        <taxon>Pseudomonadati</taxon>
        <taxon>Planctomycetota</taxon>
        <taxon>Planctomycetia</taxon>
        <taxon>Pirellulales</taxon>
        <taxon>Pirellulaceae</taxon>
        <taxon>Rhodopirellula</taxon>
    </lineage>
</organism>
<keyword evidence="1" id="KW-0812">Transmembrane</keyword>
<accession>L7CLS2</accession>
<proteinExistence type="predicted"/>
<evidence type="ECO:0000313" key="2">
    <source>
        <dbReference type="EMBL" id="ELP35249.1"/>
    </source>
</evidence>